<dbReference type="STRING" id="349163.Acry_2058"/>
<dbReference type="InterPro" id="IPR052732">
    <property type="entry name" value="Cell-binding_unc_protein"/>
</dbReference>
<dbReference type="InterPro" id="IPR011009">
    <property type="entry name" value="Kinase-like_dom_sf"/>
</dbReference>
<dbReference type="InterPro" id="IPR002575">
    <property type="entry name" value="Aminoglycoside_PTrfase"/>
</dbReference>
<dbReference type="RefSeq" id="WP_012039783.1">
    <property type="nucleotide sequence ID" value="NC_009484.1"/>
</dbReference>
<dbReference type="PANTHER" id="PTHR43883">
    <property type="entry name" value="SLR0207 PROTEIN"/>
    <property type="match status" value="1"/>
</dbReference>
<dbReference type="Gene3D" id="3.90.1200.10">
    <property type="match status" value="1"/>
</dbReference>
<reference evidence="2 3" key="1">
    <citation type="submission" date="2007-05" db="EMBL/GenBank/DDBJ databases">
        <title>Complete sequence of chromosome of Acidiphilium cryptum JF-5.</title>
        <authorList>
            <consortium name="US DOE Joint Genome Institute"/>
            <person name="Copeland A."/>
            <person name="Lucas S."/>
            <person name="Lapidus A."/>
            <person name="Barry K."/>
            <person name="Detter J.C."/>
            <person name="Glavina del Rio T."/>
            <person name="Hammon N."/>
            <person name="Israni S."/>
            <person name="Dalin E."/>
            <person name="Tice H."/>
            <person name="Pitluck S."/>
            <person name="Sims D."/>
            <person name="Brettin T."/>
            <person name="Bruce D."/>
            <person name="Han C."/>
            <person name="Schmutz J."/>
            <person name="Larimer F."/>
            <person name="Land M."/>
            <person name="Hauser L."/>
            <person name="Kyrpides N."/>
            <person name="Kim E."/>
            <person name="Magnuson T."/>
            <person name="Richardson P."/>
        </authorList>
    </citation>
    <scope>NUCLEOTIDE SEQUENCE [LARGE SCALE GENOMIC DNA]</scope>
    <source>
        <strain evidence="2 3">JF-5</strain>
    </source>
</reference>
<dbReference type="EMBL" id="CP000697">
    <property type="protein sequence ID" value="ABQ31258.1"/>
    <property type="molecule type" value="Genomic_DNA"/>
</dbReference>
<name>A5G076_ACICJ</name>
<proteinExistence type="predicted"/>
<evidence type="ECO:0000313" key="2">
    <source>
        <dbReference type="EMBL" id="ABQ31258.1"/>
    </source>
</evidence>
<dbReference type="AlphaFoldDB" id="A5G076"/>
<dbReference type="PANTHER" id="PTHR43883:SF1">
    <property type="entry name" value="GLUCONOKINASE"/>
    <property type="match status" value="1"/>
</dbReference>
<dbReference type="InterPro" id="IPR027417">
    <property type="entry name" value="P-loop_NTPase"/>
</dbReference>
<protein>
    <submittedName>
        <fullName evidence="2">Uncharacterized protein-like protein</fullName>
    </submittedName>
</protein>
<feature type="domain" description="Aminoglycoside phosphotransferase" evidence="1">
    <location>
        <begin position="99"/>
        <end position="276"/>
    </location>
</feature>
<dbReference type="KEGG" id="acr:Acry_2058"/>
<dbReference type="eggNOG" id="COG2187">
    <property type="taxonomic scope" value="Bacteria"/>
</dbReference>
<sequence>MSPHPEDQRRVIAFLSRPESHGLATGTVERIETHCSIVFLAGPHAFKLKRAIRYSALDYTTPAARRAACEAELVLNRRTAPTLYLTVRAITRDEKGHLAFDGPGTAVDHVVVMRRFDQSDLFDAMAARDALTPALMRELGAAIARFHLAAESRPDHGGSEAIERVIAANERELALTARTLDGAAVDTLSRHARATLAGLAPLLDWRRSSGRVRRCHGDLRLANICLFGGRPTMFDCIEFSDEIGCIDLLYDLAFLLMDLELRGRRDLANAVFNAHADVAPDAMGLRAMPLFLALRAATRSYALAGGARRQTDSARALLLAAQARRHVAAGLDFLAPARPRVIAVGGGGADRSHRAAACAGRAAPAPGARIVRPDAAGDAAWHEAAETLAAGCSVVIDAAFGDEATRARALALATAHAAPFEGLWSLGPVPPDAAAWRPPDAAKRTSP</sequence>
<gene>
    <name evidence="2" type="ordered locus">Acry_2058</name>
</gene>
<dbReference type="SUPFAM" id="SSF56112">
    <property type="entry name" value="Protein kinase-like (PK-like)"/>
    <property type="match status" value="1"/>
</dbReference>
<keyword evidence="3" id="KW-1185">Reference proteome</keyword>
<evidence type="ECO:0000259" key="1">
    <source>
        <dbReference type="Pfam" id="PF01636"/>
    </source>
</evidence>
<evidence type="ECO:0000313" key="3">
    <source>
        <dbReference type="Proteomes" id="UP000000245"/>
    </source>
</evidence>
<accession>A5G076</accession>
<dbReference type="HOGENOM" id="CLU_026771_1_0_5"/>
<dbReference type="Pfam" id="PF01636">
    <property type="entry name" value="APH"/>
    <property type="match status" value="1"/>
</dbReference>
<dbReference type="Proteomes" id="UP000000245">
    <property type="component" value="Chromosome"/>
</dbReference>
<organism evidence="2 3">
    <name type="scientific">Acidiphilium cryptum (strain JF-5)</name>
    <dbReference type="NCBI Taxonomy" id="349163"/>
    <lineage>
        <taxon>Bacteria</taxon>
        <taxon>Pseudomonadati</taxon>
        <taxon>Pseudomonadota</taxon>
        <taxon>Alphaproteobacteria</taxon>
        <taxon>Acetobacterales</taxon>
        <taxon>Acidocellaceae</taxon>
        <taxon>Acidiphilium</taxon>
    </lineage>
</organism>
<dbReference type="Gene3D" id="3.40.50.300">
    <property type="entry name" value="P-loop containing nucleotide triphosphate hydrolases"/>
    <property type="match status" value="1"/>
</dbReference>